<feature type="transmembrane region" description="Helical" evidence="2">
    <location>
        <begin position="413"/>
        <end position="432"/>
    </location>
</feature>
<keyword evidence="2" id="KW-1133">Transmembrane helix</keyword>
<keyword evidence="4" id="KW-1185">Reference proteome</keyword>
<dbReference type="RefSeq" id="WP_182327777.1">
    <property type="nucleotide sequence ID" value="NZ_CP058554.1"/>
</dbReference>
<evidence type="ECO:0008006" key="5">
    <source>
        <dbReference type="Google" id="ProtNLM"/>
    </source>
</evidence>
<feature type="compositionally biased region" description="Basic and acidic residues" evidence="1">
    <location>
        <begin position="101"/>
        <end position="115"/>
    </location>
</feature>
<feature type="region of interest" description="Disordered" evidence="1">
    <location>
        <begin position="95"/>
        <end position="116"/>
    </location>
</feature>
<keyword evidence="2" id="KW-0472">Membrane</keyword>
<sequence length="640" mass="70505">MSDAWQVLNIAPTEDIHVIKKAYAAKLKHTKPQNDALGYQRLREAYDAAIVLARSGSSNVSLGVQSALTTVEESPEHPQDQQAAVEIQVARPLTDDVSPSHAEHKPDPYKLAEPRHKPRAPLAAIQRYAEAEDNGSEPKADPFSPGLEYAQGKALTLEALIAELGVLLLSEASAQQHGAEWLSRAQRVPLADQGRLAELTLKHLLSHRRIIPMDWMDLLDQKFGWSRDARWILSVDVTQQERLMLALDELRRARQAERRDGQLQTASMTRLPDRQEPVALHDGRKQAPWPPGWEHLAAWMRLSNWRVSRAMTVQMWMVFALALPQLARTLHKRNERSFRRLIWPAWILHLLMWWGVMTGTGILLGLTWDDALTVSGCGLLYAGALCGVIGLVARRWTRPAETTMLVRWCSAPWRAWALTLTPPVLAILALYAESPLAALALVVLTFVVVNFARDTVGWMARPGLNGRFLLFGAGLLLVVLMDPLPADTGSGISPGLILLPFALSLVALSVASARPQVSRGLRNVYAHLAASAALGLAIVNLEAARWGMGFQAVWHVNAVAVSSVLLAWLLWRNSARYSNVFWLIGLVMAGLWGHALTSVHTSIQLPLVTVVVLAFLLVSGLQGLADRVALGIVRRGLSPS</sequence>
<keyword evidence="2" id="KW-0812">Transmembrane</keyword>
<feature type="transmembrane region" description="Helical" evidence="2">
    <location>
        <begin position="342"/>
        <end position="366"/>
    </location>
</feature>
<feature type="transmembrane region" description="Helical" evidence="2">
    <location>
        <begin position="524"/>
        <end position="546"/>
    </location>
</feature>
<feature type="transmembrane region" description="Helical" evidence="2">
    <location>
        <begin position="372"/>
        <end position="393"/>
    </location>
</feature>
<dbReference type="Proteomes" id="UP000515240">
    <property type="component" value="Chromosome"/>
</dbReference>
<protein>
    <recommendedName>
        <fullName evidence="5">J domain-containing protein</fullName>
    </recommendedName>
</protein>
<dbReference type="KEGG" id="cpis:HS961_10720"/>
<feature type="transmembrane region" description="Helical" evidence="2">
    <location>
        <begin position="438"/>
        <end position="456"/>
    </location>
</feature>
<evidence type="ECO:0000256" key="2">
    <source>
        <dbReference type="SAM" id="Phobius"/>
    </source>
</evidence>
<accession>A0A7G5EGY7</accession>
<organism evidence="3 4">
    <name type="scientific">Comamonas piscis</name>
    <dbReference type="NCBI Taxonomy" id="1562974"/>
    <lineage>
        <taxon>Bacteria</taxon>
        <taxon>Pseudomonadati</taxon>
        <taxon>Pseudomonadota</taxon>
        <taxon>Betaproteobacteria</taxon>
        <taxon>Burkholderiales</taxon>
        <taxon>Comamonadaceae</taxon>
        <taxon>Comamonas</taxon>
    </lineage>
</organism>
<feature type="transmembrane region" description="Helical" evidence="2">
    <location>
        <begin position="580"/>
        <end position="597"/>
    </location>
</feature>
<reference evidence="3 4" key="1">
    <citation type="journal article" date="2020" name="G3 (Bethesda)">
        <title>CeMbio - The Caenorhabditis elegans Microbiome Resource.</title>
        <authorList>
            <person name="Dirksen P."/>
            <person name="Assie A."/>
            <person name="Zimmermann J."/>
            <person name="Zhang F."/>
            <person name="Tietje A.M."/>
            <person name="Marsh S.A."/>
            <person name="Felix M.A."/>
            <person name="Shapira M."/>
            <person name="Kaleta C."/>
            <person name="Schulenburg H."/>
            <person name="Samuel B."/>
        </authorList>
    </citation>
    <scope>NUCLEOTIDE SEQUENCE [LARGE SCALE GENOMIC DNA]</scope>
    <source>
        <strain evidence="3 4">BIGb0172</strain>
    </source>
</reference>
<name>A0A7G5EGY7_9BURK</name>
<evidence type="ECO:0000313" key="4">
    <source>
        <dbReference type="Proteomes" id="UP000515240"/>
    </source>
</evidence>
<feature type="transmembrane region" description="Helical" evidence="2">
    <location>
        <begin position="603"/>
        <end position="625"/>
    </location>
</feature>
<proteinExistence type="predicted"/>
<gene>
    <name evidence="3" type="ORF">HS961_10720</name>
</gene>
<feature type="transmembrane region" description="Helical" evidence="2">
    <location>
        <begin position="552"/>
        <end position="571"/>
    </location>
</feature>
<feature type="transmembrane region" description="Helical" evidence="2">
    <location>
        <begin position="468"/>
        <end position="486"/>
    </location>
</feature>
<feature type="transmembrane region" description="Helical" evidence="2">
    <location>
        <begin position="492"/>
        <end position="512"/>
    </location>
</feature>
<evidence type="ECO:0000256" key="1">
    <source>
        <dbReference type="SAM" id="MobiDB-lite"/>
    </source>
</evidence>
<evidence type="ECO:0000313" key="3">
    <source>
        <dbReference type="EMBL" id="QMV73262.1"/>
    </source>
</evidence>
<dbReference type="EMBL" id="CP058554">
    <property type="protein sequence ID" value="QMV73262.1"/>
    <property type="molecule type" value="Genomic_DNA"/>
</dbReference>
<feature type="transmembrane region" description="Helical" evidence="2">
    <location>
        <begin position="313"/>
        <end position="330"/>
    </location>
</feature>
<dbReference type="AlphaFoldDB" id="A0A7G5EGY7"/>